<dbReference type="InterPro" id="IPR054566">
    <property type="entry name" value="ManC/GMP-like_b-helix"/>
</dbReference>
<evidence type="ECO:0000256" key="5">
    <source>
        <dbReference type="ARBA" id="ARBA00022741"/>
    </source>
</evidence>
<dbReference type="InterPro" id="IPR006375">
    <property type="entry name" value="Man1P_GuaTrfase/Man6P_Isoase"/>
</dbReference>
<evidence type="ECO:0000256" key="1">
    <source>
        <dbReference type="ARBA" id="ARBA00006115"/>
    </source>
</evidence>
<name>A0ABS1DHR4_9PROT</name>
<dbReference type="NCBIfam" id="TIGR01479">
    <property type="entry name" value="GMP_PMI"/>
    <property type="match status" value="1"/>
</dbReference>
<keyword evidence="4 12" id="KW-0548">Nucleotidyltransferase</keyword>
<dbReference type="SUPFAM" id="SSF51182">
    <property type="entry name" value="RmlC-like cupins"/>
    <property type="match status" value="1"/>
</dbReference>
<organism evidence="12 13">
    <name type="scientific">Rhodovibrio sodomensis</name>
    <dbReference type="NCBI Taxonomy" id="1088"/>
    <lineage>
        <taxon>Bacteria</taxon>
        <taxon>Pseudomonadati</taxon>
        <taxon>Pseudomonadota</taxon>
        <taxon>Alphaproteobacteria</taxon>
        <taxon>Rhodospirillales</taxon>
        <taxon>Rhodovibrionaceae</taxon>
        <taxon>Rhodovibrio</taxon>
    </lineage>
</organism>
<keyword evidence="3" id="KW-0808">Transferase</keyword>
<keyword evidence="13" id="KW-1185">Reference proteome</keyword>
<dbReference type="InterPro" id="IPR014710">
    <property type="entry name" value="RmlC-like_jellyroll"/>
</dbReference>
<feature type="domain" description="Nucleotidyl transferase" evidence="9">
    <location>
        <begin position="9"/>
        <end position="296"/>
    </location>
</feature>
<comment type="caution">
    <text evidence="12">The sequence shown here is derived from an EMBL/GenBank/DDBJ whole genome shotgun (WGS) entry which is preliminary data.</text>
</comment>
<evidence type="ECO:0000256" key="6">
    <source>
        <dbReference type="ARBA" id="ARBA00023134"/>
    </source>
</evidence>
<proteinExistence type="inferred from homology"/>
<reference evidence="12 13" key="1">
    <citation type="journal article" date="2020" name="Microorganisms">
        <title>Osmotic Adaptation and Compatible Solute Biosynthesis of Phototrophic Bacteria as Revealed from Genome Analyses.</title>
        <authorList>
            <person name="Imhoff J.F."/>
            <person name="Rahn T."/>
            <person name="Kunzel S."/>
            <person name="Keller A."/>
            <person name="Neulinger S.C."/>
        </authorList>
    </citation>
    <scope>NUCLEOTIDE SEQUENCE [LARGE SCALE GENOMIC DNA]</scope>
    <source>
        <strain evidence="12 13">DSM 9895</strain>
    </source>
</reference>
<dbReference type="Pfam" id="PF22640">
    <property type="entry name" value="ManC_GMP_beta-helix"/>
    <property type="match status" value="1"/>
</dbReference>
<dbReference type="SUPFAM" id="SSF53448">
    <property type="entry name" value="Nucleotide-diphospho-sugar transferases"/>
    <property type="match status" value="1"/>
</dbReference>
<dbReference type="Pfam" id="PF01050">
    <property type="entry name" value="MannoseP_isomer"/>
    <property type="match status" value="1"/>
</dbReference>
<evidence type="ECO:0000259" key="9">
    <source>
        <dbReference type="Pfam" id="PF00483"/>
    </source>
</evidence>
<gene>
    <name evidence="12" type="ORF">CKO28_18275</name>
</gene>
<evidence type="ECO:0000313" key="12">
    <source>
        <dbReference type="EMBL" id="MBK1669984.1"/>
    </source>
</evidence>
<comment type="similarity">
    <text evidence="1 8">Belongs to the mannose-6-phosphate isomerase type 2 family.</text>
</comment>
<evidence type="ECO:0000259" key="10">
    <source>
        <dbReference type="Pfam" id="PF01050"/>
    </source>
</evidence>
<dbReference type="InterPro" id="IPR049577">
    <property type="entry name" value="GMPP_N"/>
</dbReference>
<dbReference type="InterPro" id="IPR029044">
    <property type="entry name" value="Nucleotide-diphossugar_trans"/>
</dbReference>
<comment type="catalytic activity">
    <reaction evidence="7">
        <text>alpha-D-mannose 1-phosphate + GTP + H(+) = GDP-alpha-D-mannose + diphosphate</text>
        <dbReference type="Rhea" id="RHEA:15229"/>
        <dbReference type="ChEBI" id="CHEBI:15378"/>
        <dbReference type="ChEBI" id="CHEBI:33019"/>
        <dbReference type="ChEBI" id="CHEBI:37565"/>
        <dbReference type="ChEBI" id="CHEBI:57527"/>
        <dbReference type="ChEBI" id="CHEBI:58409"/>
        <dbReference type="EC" id="2.7.7.13"/>
    </reaction>
</comment>
<dbReference type="PANTHER" id="PTHR46390">
    <property type="entry name" value="MANNOSE-1-PHOSPHATE GUANYLYLTRANSFERASE"/>
    <property type="match status" value="1"/>
</dbReference>
<dbReference type="CDD" id="cd02509">
    <property type="entry name" value="GDP-M1P_Guanylyltransferase"/>
    <property type="match status" value="1"/>
</dbReference>
<dbReference type="CDD" id="cd02213">
    <property type="entry name" value="cupin_PMI_typeII_C"/>
    <property type="match status" value="1"/>
</dbReference>
<dbReference type="PANTHER" id="PTHR46390:SF1">
    <property type="entry name" value="MANNOSE-1-PHOSPHATE GUANYLYLTRANSFERASE"/>
    <property type="match status" value="1"/>
</dbReference>
<dbReference type="RefSeq" id="WP_200342327.1">
    <property type="nucleotide sequence ID" value="NZ_NRRL01000070.1"/>
</dbReference>
<dbReference type="Pfam" id="PF00483">
    <property type="entry name" value="NTP_transferase"/>
    <property type="match status" value="1"/>
</dbReference>
<dbReference type="InterPro" id="IPR005835">
    <property type="entry name" value="NTP_transferase_dom"/>
</dbReference>
<evidence type="ECO:0000256" key="4">
    <source>
        <dbReference type="ARBA" id="ARBA00022695"/>
    </source>
</evidence>
<dbReference type="Proteomes" id="UP001296873">
    <property type="component" value="Unassembled WGS sequence"/>
</dbReference>
<sequence length="480" mass="51716">MSTRAKIHPVILSGGSGTRLWPVSRQLYPKQLLPLIGDNSMLADTALRVGDPTRFAAPTVICNEEHRFLAAEELRAAGQDSGSAAARIVLEPVGRNTAPAAAAAAVQLAARDPDALMLLLPSDHAIADGEAFLGAVDRAAEAAAAGWLVTFGMTPTRAETGYGYIRQGAPLDGLSGCHQVAQFVEKPDQATAERYLADGGYAWNSGMFLLPVRTLLAELERLQPELLAAARRAVDLARADLDFLRLDAAAFAAAPSISIDNAVMEPTDRAAVVPAEIGWSDVGSWASLWEIAAKDAHGNALSGDVVAQDARNCLLRSEDHLLAAIGVEDLVVVVQDDAVLVVPRDRAQDVGAFAKRLRADDRPEADLHSQVYRPWGSYQGIDLGTRFQVKRLTVSPGSRLSLQSHKHRAEHWVVVEGVAEVTCDDKVFHLYPDQSTYIPLGAVHRLANPGREPLHVIEVQSGDYLGEDDIQRYEDVYGRS</sequence>
<dbReference type="GO" id="GO:0016779">
    <property type="term" value="F:nucleotidyltransferase activity"/>
    <property type="evidence" value="ECO:0007669"/>
    <property type="project" value="UniProtKB-KW"/>
</dbReference>
<feature type="domain" description="MannoseP isomerase/GMP-like beta-helix" evidence="11">
    <location>
        <begin position="303"/>
        <end position="356"/>
    </location>
</feature>
<dbReference type="InterPro" id="IPR011051">
    <property type="entry name" value="RmlC_Cupin_sf"/>
</dbReference>
<keyword evidence="6" id="KW-0342">GTP-binding</keyword>
<dbReference type="EC" id="2.7.7.13" evidence="2"/>
<evidence type="ECO:0000256" key="8">
    <source>
        <dbReference type="RuleBase" id="RU004190"/>
    </source>
</evidence>
<feature type="domain" description="Mannose-6-phosphate isomerase type II C-terminal" evidence="10">
    <location>
        <begin position="361"/>
        <end position="475"/>
    </location>
</feature>
<protein>
    <recommendedName>
        <fullName evidence="2">mannose-1-phosphate guanylyltransferase</fullName>
        <ecNumber evidence="2">2.7.7.13</ecNumber>
    </recommendedName>
</protein>
<accession>A0ABS1DHR4</accession>
<evidence type="ECO:0000256" key="2">
    <source>
        <dbReference type="ARBA" id="ARBA00012387"/>
    </source>
</evidence>
<keyword evidence="12" id="KW-0413">Isomerase</keyword>
<dbReference type="Gene3D" id="2.60.120.10">
    <property type="entry name" value="Jelly Rolls"/>
    <property type="match status" value="1"/>
</dbReference>
<evidence type="ECO:0000256" key="3">
    <source>
        <dbReference type="ARBA" id="ARBA00022679"/>
    </source>
</evidence>
<evidence type="ECO:0000259" key="11">
    <source>
        <dbReference type="Pfam" id="PF22640"/>
    </source>
</evidence>
<dbReference type="InterPro" id="IPR051161">
    <property type="entry name" value="Mannose-6P_isomerase_type2"/>
</dbReference>
<keyword evidence="5" id="KW-0547">Nucleotide-binding</keyword>
<dbReference type="EMBL" id="NRRL01000070">
    <property type="protein sequence ID" value="MBK1669984.1"/>
    <property type="molecule type" value="Genomic_DNA"/>
</dbReference>
<dbReference type="Gene3D" id="3.90.550.10">
    <property type="entry name" value="Spore Coat Polysaccharide Biosynthesis Protein SpsA, Chain A"/>
    <property type="match status" value="1"/>
</dbReference>
<dbReference type="GO" id="GO:0016853">
    <property type="term" value="F:isomerase activity"/>
    <property type="evidence" value="ECO:0007669"/>
    <property type="project" value="UniProtKB-KW"/>
</dbReference>
<evidence type="ECO:0000256" key="7">
    <source>
        <dbReference type="ARBA" id="ARBA00047343"/>
    </source>
</evidence>
<dbReference type="InterPro" id="IPR001538">
    <property type="entry name" value="Man6P_isomerase-2_C"/>
</dbReference>
<evidence type="ECO:0000313" key="13">
    <source>
        <dbReference type="Proteomes" id="UP001296873"/>
    </source>
</evidence>